<dbReference type="PRINTS" id="PR00081">
    <property type="entry name" value="GDHRDH"/>
</dbReference>
<comment type="caution">
    <text evidence="2">The sequence shown here is derived from an EMBL/GenBank/DDBJ whole genome shotgun (WGS) entry which is preliminary data.</text>
</comment>
<dbReference type="InterPro" id="IPR020904">
    <property type="entry name" value="Sc_DH/Rdtase_CS"/>
</dbReference>
<dbReference type="PANTHER" id="PTHR45458:SF1">
    <property type="entry name" value="SHORT CHAIN DEHYDROGENASE"/>
    <property type="match status" value="1"/>
</dbReference>
<dbReference type="InterPro" id="IPR036291">
    <property type="entry name" value="NAD(P)-bd_dom_sf"/>
</dbReference>
<dbReference type="PROSITE" id="PS00061">
    <property type="entry name" value="ADH_SHORT"/>
    <property type="match status" value="1"/>
</dbReference>
<keyword evidence="1" id="KW-0521">NADP</keyword>
<protein>
    <recommendedName>
        <fullName evidence="4">NAD(P)-binding protein</fullName>
    </recommendedName>
</protein>
<dbReference type="Gene3D" id="3.40.50.720">
    <property type="entry name" value="NAD(P)-binding Rossmann-like Domain"/>
    <property type="match status" value="1"/>
</dbReference>
<dbReference type="Proteomes" id="UP000308730">
    <property type="component" value="Unassembled WGS sequence"/>
</dbReference>
<evidence type="ECO:0000313" key="2">
    <source>
        <dbReference type="EMBL" id="THH32793.1"/>
    </source>
</evidence>
<dbReference type="Pfam" id="PF00106">
    <property type="entry name" value="adh_short"/>
    <property type="match status" value="1"/>
</dbReference>
<reference evidence="2 3" key="1">
    <citation type="submission" date="2019-02" db="EMBL/GenBank/DDBJ databases">
        <title>Genome sequencing of the rare red list fungi Antrodiella citrinella (Flaviporus citrinellus).</title>
        <authorList>
            <person name="Buettner E."/>
            <person name="Kellner H."/>
        </authorList>
    </citation>
    <scope>NUCLEOTIDE SEQUENCE [LARGE SCALE GENOMIC DNA]</scope>
    <source>
        <strain evidence="2 3">DSM 108506</strain>
    </source>
</reference>
<dbReference type="PANTHER" id="PTHR45458">
    <property type="entry name" value="SHORT-CHAIN DEHYDROGENASE/REDUCTASE SDR"/>
    <property type="match status" value="1"/>
</dbReference>
<dbReference type="InterPro" id="IPR002347">
    <property type="entry name" value="SDR_fam"/>
</dbReference>
<organism evidence="2 3">
    <name type="scientific">Antrodiella citrinella</name>
    <dbReference type="NCBI Taxonomy" id="2447956"/>
    <lineage>
        <taxon>Eukaryota</taxon>
        <taxon>Fungi</taxon>
        <taxon>Dikarya</taxon>
        <taxon>Basidiomycota</taxon>
        <taxon>Agaricomycotina</taxon>
        <taxon>Agaricomycetes</taxon>
        <taxon>Polyporales</taxon>
        <taxon>Steccherinaceae</taxon>
        <taxon>Antrodiella</taxon>
    </lineage>
</organism>
<dbReference type="SUPFAM" id="SSF51735">
    <property type="entry name" value="NAD(P)-binding Rossmann-fold domains"/>
    <property type="match status" value="1"/>
</dbReference>
<dbReference type="AlphaFoldDB" id="A0A4V3XJE2"/>
<proteinExistence type="predicted"/>
<dbReference type="OrthoDB" id="9876299at2759"/>
<dbReference type="CDD" id="cd05325">
    <property type="entry name" value="carb_red_sniffer_like_SDR_c"/>
    <property type="match status" value="1"/>
</dbReference>
<dbReference type="EMBL" id="SGPM01000015">
    <property type="protein sequence ID" value="THH32793.1"/>
    <property type="molecule type" value="Genomic_DNA"/>
</dbReference>
<keyword evidence="3" id="KW-1185">Reference proteome</keyword>
<dbReference type="InterPro" id="IPR052184">
    <property type="entry name" value="SDR_enzymes"/>
</dbReference>
<name>A0A4V3XJE2_9APHY</name>
<sequence>MTEKTTYLITGSSRGIGLEFVRQLSASPSNVVIASCRTPDKATDLNAIAKEAKGTVHVVPLDTTSKASISAVETFVKNIVGEGALDYLLNNAAINPGEDSPFGIDEDDFIKTMTTNVFGPAKLAETLLPYLERSKRPVVMNMTTGLSSIGLDCGPKCTTYSVSKTALNMLTYKQSKEKPNIIFYVVDPGWVKTEMGGEGAFLEPEFSVSHLVKLLHTITVEQSRTLLKYDGSALPCGSSTPSPPLSSSASPTIMYKVSPVGRGNSSEESNTDQFLPSIWKGTTLPMLALVRQELDSLKILRESARAIIEETPGPQVSAIGAALETRPWILEPAQWATVAQLFTYSCIADIMDIPPDLIEDVMFMLKISIQIICERPQSKVWMKLLAEYPETATGYLLPEGRY</sequence>
<accession>A0A4V3XJE2</accession>
<dbReference type="GO" id="GO:0016616">
    <property type="term" value="F:oxidoreductase activity, acting on the CH-OH group of donors, NAD or NADP as acceptor"/>
    <property type="evidence" value="ECO:0007669"/>
    <property type="project" value="TreeGrafter"/>
</dbReference>
<evidence type="ECO:0000256" key="1">
    <source>
        <dbReference type="ARBA" id="ARBA00022857"/>
    </source>
</evidence>
<evidence type="ECO:0000313" key="3">
    <source>
        <dbReference type="Proteomes" id="UP000308730"/>
    </source>
</evidence>
<evidence type="ECO:0008006" key="4">
    <source>
        <dbReference type="Google" id="ProtNLM"/>
    </source>
</evidence>
<gene>
    <name evidence="2" type="ORF">EUX98_g1382</name>
</gene>